<protein>
    <submittedName>
        <fullName evidence="3">Uncharacterized protein</fullName>
    </submittedName>
</protein>
<accession>A0A2V1D681</accession>
<feature type="transmembrane region" description="Helical" evidence="2">
    <location>
        <begin position="189"/>
        <end position="212"/>
    </location>
</feature>
<feature type="region of interest" description="Disordered" evidence="1">
    <location>
        <begin position="401"/>
        <end position="533"/>
    </location>
</feature>
<feature type="compositionally biased region" description="Polar residues" evidence="1">
    <location>
        <begin position="401"/>
        <end position="437"/>
    </location>
</feature>
<reference evidence="3 4" key="1">
    <citation type="journal article" date="2018" name="Sci. Rep.">
        <title>Comparative genomics provides insights into the lifestyle and reveals functional heterogeneity of dark septate endophytic fungi.</title>
        <authorList>
            <person name="Knapp D.G."/>
            <person name="Nemeth J.B."/>
            <person name="Barry K."/>
            <person name="Hainaut M."/>
            <person name="Henrissat B."/>
            <person name="Johnson J."/>
            <person name="Kuo A."/>
            <person name="Lim J.H.P."/>
            <person name="Lipzen A."/>
            <person name="Nolan M."/>
            <person name="Ohm R.A."/>
            <person name="Tamas L."/>
            <person name="Grigoriev I.V."/>
            <person name="Spatafora J.W."/>
            <person name="Nagy L.G."/>
            <person name="Kovacs G.M."/>
        </authorList>
    </citation>
    <scope>NUCLEOTIDE SEQUENCE [LARGE SCALE GENOMIC DNA]</scope>
    <source>
        <strain evidence="3 4">DSE2036</strain>
    </source>
</reference>
<dbReference type="OrthoDB" id="5427664at2759"/>
<dbReference type="InterPro" id="IPR053018">
    <property type="entry name" value="Elsinochrome_Biosynth-Asso"/>
</dbReference>
<feature type="transmembrane region" description="Helical" evidence="2">
    <location>
        <begin position="673"/>
        <end position="695"/>
    </location>
</feature>
<feature type="transmembrane region" description="Helical" evidence="2">
    <location>
        <begin position="645"/>
        <end position="667"/>
    </location>
</feature>
<feature type="compositionally biased region" description="Basic and acidic residues" evidence="1">
    <location>
        <begin position="499"/>
        <end position="509"/>
    </location>
</feature>
<feature type="transmembrane region" description="Helical" evidence="2">
    <location>
        <begin position="241"/>
        <end position="261"/>
    </location>
</feature>
<name>A0A2V1D681_9PLEO</name>
<evidence type="ECO:0000256" key="2">
    <source>
        <dbReference type="SAM" id="Phobius"/>
    </source>
</evidence>
<feature type="compositionally biased region" description="Polar residues" evidence="1">
    <location>
        <begin position="452"/>
        <end position="469"/>
    </location>
</feature>
<dbReference type="STRING" id="97972.A0A2V1D681"/>
<feature type="transmembrane region" description="Helical" evidence="2">
    <location>
        <begin position="340"/>
        <end position="364"/>
    </location>
</feature>
<sequence>MGNCGSSIDCGQCYGEEGCLTEIEVDADIAGIGVLVAFFLASAVTCASIFYGYLTDSLPDSLLSDTDFAAIRRFQNSFINRRILHWLSRGWYILKKLCYRCVGRNLPEPRPPIPKGQRVEAVTRFILGFSDQQLVTGLAIMISALANRCHITLYELQIVFCLAWFSATTHLATLKVLHEYFYENKVVRNWRVIGILTFLVLLAFFQGVLIVAGDGQDPTEIVNHATPMQCIIDGRTQKRELGGLEILTGIYLLNFLLYIYLKHTGDLFRNPHRINCLTEELSQSPLVAGSQITEGRRPTAHDRRYASENVAIQHEVLMRNNILPGIKLGVGSVRKYRYSFLSYLPTILFSLTYGISQTVVVTWVNSPKTTGDVRRMGFGQVVSLALLAIPALTASEIYNEARSSPVNNSEDVLDTQDNPRQSPSDLSSASNHPTRPATQPEHIKHADRDPTKSSWHSCNPENSENTPKSSIAPDIRSEETRSSRIDTAQQVTENPIYRETCRIHSDPSKASHPPPALSTSATYPSPRRKRPKHTRLLNNFPASLTPEIRRLFDIIYLSVEQDQSRIGSPSAKASPNPPAKSSKDHAQCKLANSTITTLKNREPNQERVFFISLSLLIYLDQKGALDYTRPDNCIRQSLTTLRQKSGLITTLLFSLNTFIRVFGSISFNLSSSIWIWAAGYSFLAISFCLVCLDFVRERFLRWELNKNLSTIHEELSPEEFRSMYLDYISGLGSGTFDADAEDAARAVVHRDEEMELGQGSAVPLRLTQTI</sequence>
<evidence type="ECO:0000313" key="4">
    <source>
        <dbReference type="Proteomes" id="UP000244855"/>
    </source>
</evidence>
<dbReference type="AlphaFoldDB" id="A0A2V1D681"/>
<proteinExistence type="predicted"/>
<keyword evidence="2" id="KW-0472">Membrane</keyword>
<dbReference type="PANTHER" id="PTHR37577">
    <property type="entry name" value="INTEGRAL MEMBRANE PROTEIN"/>
    <property type="match status" value="1"/>
</dbReference>
<keyword evidence="4" id="KW-1185">Reference proteome</keyword>
<evidence type="ECO:0000313" key="3">
    <source>
        <dbReference type="EMBL" id="PVH92734.1"/>
    </source>
</evidence>
<feature type="compositionally biased region" description="Basic and acidic residues" evidence="1">
    <location>
        <begin position="475"/>
        <end position="484"/>
    </location>
</feature>
<dbReference type="PANTHER" id="PTHR37577:SF1">
    <property type="entry name" value="INTEGRAL MEMBRANE PROTEIN"/>
    <property type="match status" value="1"/>
</dbReference>
<feature type="compositionally biased region" description="Basic and acidic residues" evidence="1">
    <location>
        <begin position="441"/>
        <end position="451"/>
    </location>
</feature>
<feature type="region of interest" description="Disordered" evidence="1">
    <location>
        <begin position="565"/>
        <end position="586"/>
    </location>
</feature>
<feature type="transmembrane region" description="Helical" evidence="2">
    <location>
        <begin position="29"/>
        <end position="54"/>
    </location>
</feature>
<keyword evidence="2" id="KW-1133">Transmembrane helix</keyword>
<dbReference type="EMBL" id="KZ805652">
    <property type="protein sequence ID" value="PVH92734.1"/>
    <property type="molecule type" value="Genomic_DNA"/>
</dbReference>
<feature type="transmembrane region" description="Helical" evidence="2">
    <location>
        <begin position="376"/>
        <end position="394"/>
    </location>
</feature>
<organism evidence="3 4">
    <name type="scientific">Periconia macrospinosa</name>
    <dbReference type="NCBI Taxonomy" id="97972"/>
    <lineage>
        <taxon>Eukaryota</taxon>
        <taxon>Fungi</taxon>
        <taxon>Dikarya</taxon>
        <taxon>Ascomycota</taxon>
        <taxon>Pezizomycotina</taxon>
        <taxon>Dothideomycetes</taxon>
        <taxon>Pleosporomycetidae</taxon>
        <taxon>Pleosporales</taxon>
        <taxon>Massarineae</taxon>
        <taxon>Periconiaceae</taxon>
        <taxon>Periconia</taxon>
    </lineage>
</organism>
<evidence type="ECO:0000256" key="1">
    <source>
        <dbReference type="SAM" id="MobiDB-lite"/>
    </source>
</evidence>
<gene>
    <name evidence="3" type="ORF">DM02DRAFT_662651</name>
</gene>
<keyword evidence="2" id="KW-0812">Transmembrane</keyword>
<dbReference type="Proteomes" id="UP000244855">
    <property type="component" value="Unassembled WGS sequence"/>
</dbReference>